<dbReference type="Pfam" id="PF00072">
    <property type="entry name" value="Response_reg"/>
    <property type="match status" value="1"/>
</dbReference>
<organism evidence="18">
    <name type="scientific">Oryza meridionalis</name>
    <dbReference type="NCBI Taxonomy" id="40149"/>
    <lineage>
        <taxon>Eukaryota</taxon>
        <taxon>Viridiplantae</taxon>
        <taxon>Streptophyta</taxon>
        <taxon>Embryophyta</taxon>
        <taxon>Tracheophyta</taxon>
        <taxon>Spermatophyta</taxon>
        <taxon>Magnoliopsida</taxon>
        <taxon>Liliopsida</taxon>
        <taxon>Poales</taxon>
        <taxon>Poaceae</taxon>
        <taxon>BOP clade</taxon>
        <taxon>Oryzoideae</taxon>
        <taxon>Oryzeae</taxon>
        <taxon>Oryzinae</taxon>
        <taxon>Oryza</taxon>
    </lineage>
</organism>
<dbReference type="GO" id="GO:0005634">
    <property type="term" value="C:nucleus"/>
    <property type="evidence" value="ECO:0007669"/>
    <property type="project" value="UniProtKB-SubCell"/>
</dbReference>
<dbReference type="GO" id="GO:0003677">
    <property type="term" value="F:DNA binding"/>
    <property type="evidence" value="ECO:0007669"/>
    <property type="project" value="UniProtKB-KW"/>
</dbReference>
<evidence type="ECO:0000256" key="4">
    <source>
        <dbReference type="ARBA" id="ARBA00022553"/>
    </source>
</evidence>
<dbReference type="GO" id="GO:0005739">
    <property type="term" value="C:mitochondrion"/>
    <property type="evidence" value="ECO:0007669"/>
    <property type="project" value="TreeGrafter"/>
</dbReference>
<dbReference type="CDD" id="cd17584">
    <property type="entry name" value="REC_typeB_ARR-like"/>
    <property type="match status" value="1"/>
</dbReference>
<dbReference type="InterPro" id="IPR006447">
    <property type="entry name" value="Myb_dom_plants"/>
</dbReference>
<dbReference type="eggNOG" id="KOG1601">
    <property type="taxonomic scope" value="Eukaryota"/>
</dbReference>
<evidence type="ECO:0000256" key="15">
    <source>
        <dbReference type="PROSITE-ProRule" id="PRU00708"/>
    </source>
</evidence>
<dbReference type="InterPro" id="IPR002885">
    <property type="entry name" value="PPR_rpt"/>
</dbReference>
<comment type="similarity">
    <text evidence="2">Belongs to the ARR family. Type-B subfamily.</text>
</comment>
<dbReference type="NCBIfam" id="TIGR00756">
    <property type="entry name" value="PPR"/>
    <property type="match status" value="1"/>
</dbReference>
<dbReference type="GO" id="GO:0000160">
    <property type="term" value="P:phosphorelay signal transduction system"/>
    <property type="evidence" value="ECO:0007669"/>
    <property type="project" value="UniProtKB-KW"/>
</dbReference>
<evidence type="ECO:0000256" key="1">
    <source>
        <dbReference type="ARBA" id="ARBA00004123"/>
    </source>
</evidence>
<dbReference type="InterPro" id="IPR011006">
    <property type="entry name" value="CheY-like_superfamily"/>
</dbReference>
<keyword evidence="6" id="KW-0932">Cytokinin signaling pathway</keyword>
<dbReference type="HOGENOM" id="CLU_287069_0_0_1"/>
<dbReference type="Pfam" id="PF01535">
    <property type="entry name" value="PPR"/>
    <property type="match status" value="1"/>
</dbReference>
<evidence type="ECO:0000256" key="12">
    <source>
        <dbReference type="ARBA" id="ARBA00023163"/>
    </source>
</evidence>
<dbReference type="InterPro" id="IPR009057">
    <property type="entry name" value="Homeodomain-like_sf"/>
</dbReference>
<evidence type="ECO:0000256" key="2">
    <source>
        <dbReference type="ARBA" id="ARBA00006015"/>
    </source>
</evidence>
<evidence type="ECO:0000256" key="9">
    <source>
        <dbReference type="ARBA" id="ARBA00023015"/>
    </source>
</evidence>
<protein>
    <recommendedName>
        <fullName evidence="17">Response regulatory domain-containing protein</fullName>
    </recommendedName>
</protein>
<dbReference type="GO" id="GO:0003729">
    <property type="term" value="F:mRNA binding"/>
    <property type="evidence" value="ECO:0007669"/>
    <property type="project" value="UniProtKB-ARBA"/>
</dbReference>
<dbReference type="eggNOG" id="KOG4197">
    <property type="taxonomic scope" value="Eukaryota"/>
</dbReference>
<dbReference type="EnsemblPlants" id="OMERI02G33840.1">
    <property type="protein sequence ID" value="OMERI02G33840.1"/>
    <property type="gene ID" value="OMERI02G33840"/>
</dbReference>
<keyword evidence="11" id="KW-0010">Activator</keyword>
<dbReference type="Gene3D" id="1.25.40.10">
    <property type="entry name" value="Tetratricopeptide repeat domain"/>
    <property type="match status" value="2"/>
</dbReference>
<keyword evidence="5" id="KW-0677">Repeat</keyword>
<dbReference type="SUPFAM" id="SSF46689">
    <property type="entry name" value="Homeodomain-like"/>
    <property type="match status" value="1"/>
</dbReference>
<name>A0A0E0CSK1_9ORYZ</name>
<evidence type="ECO:0000256" key="10">
    <source>
        <dbReference type="ARBA" id="ARBA00023125"/>
    </source>
</evidence>
<accession>A0A0E0CSK1</accession>
<evidence type="ECO:0000256" key="3">
    <source>
        <dbReference type="ARBA" id="ARBA00007626"/>
    </source>
</evidence>
<evidence type="ECO:0000256" key="11">
    <source>
        <dbReference type="ARBA" id="ARBA00023159"/>
    </source>
</evidence>
<evidence type="ECO:0000256" key="6">
    <source>
        <dbReference type="ARBA" id="ARBA00022864"/>
    </source>
</evidence>
<keyword evidence="12" id="KW-0804">Transcription</keyword>
<dbReference type="FunFam" id="1.25.40.10:FF:001014">
    <property type="entry name" value="Pentatricopeptide repeat-containing protein"/>
    <property type="match status" value="1"/>
</dbReference>
<dbReference type="SMART" id="SM00448">
    <property type="entry name" value="REC"/>
    <property type="match status" value="1"/>
</dbReference>
<feature type="compositionally biased region" description="Acidic residues" evidence="16">
    <location>
        <begin position="193"/>
        <end position="208"/>
    </location>
</feature>
<evidence type="ECO:0000313" key="19">
    <source>
        <dbReference type="Proteomes" id="UP000008021"/>
    </source>
</evidence>
<dbReference type="PANTHER" id="PTHR45717">
    <property type="entry name" value="OS12G0527900 PROTEIN"/>
    <property type="match status" value="1"/>
</dbReference>
<comment type="subcellular location">
    <subcellularLocation>
        <location evidence="1">Nucleus</location>
    </subcellularLocation>
</comment>
<evidence type="ECO:0000259" key="17">
    <source>
        <dbReference type="PROSITE" id="PS50110"/>
    </source>
</evidence>
<keyword evidence="7" id="KW-0809">Transit peptide</keyword>
<evidence type="ECO:0000256" key="7">
    <source>
        <dbReference type="ARBA" id="ARBA00022946"/>
    </source>
</evidence>
<keyword evidence="19" id="KW-1185">Reference proteome</keyword>
<proteinExistence type="inferred from homology"/>
<dbReference type="SUPFAM" id="SSF52172">
    <property type="entry name" value="CheY-like"/>
    <property type="match status" value="1"/>
</dbReference>
<evidence type="ECO:0000313" key="18">
    <source>
        <dbReference type="EnsemblPlants" id="OMERI02G33840.1"/>
    </source>
</evidence>
<reference evidence="18" key="2">
    <citation type="submission" date="2018-05" db="EMBL/GenBank/DDBJ databases">
        <title>OmerRS3 (Oryza meridionalis Reference Sequence Version 3).</title>
        <authorList>
            <person name="Zhang J."/>
            <person name="Kudrna D."/>
            <person name="Lee S."/>
            <person name="Talag J."/>
            <person name="Welchert J."/>
            <person name="Wing R.A."/>
        </authorList>
    </citation>
    <scope>NUCLEOTIDE SEQUENCE [LARGE SCALE GENOMIC DNA]</scope>
    <source>
        <strain evidence="18">cv. OR44</strain>
    </source>
</reference>
<dbReference type="FunFam" id="1.25.40.10:FF:000911">
    <property type="entry name" value="Pentatricopeptide repeat-containing protein"/>
    <property type="match status" value="1"/>
</dbReference>
<sequence>MRAVEERKGVVPAARRRDQFPVGMRVLAVDDDPVCLKVLETLLLRCQYHVTTTNQAAIALKMLRENRDMFDLVISDVHMPDMDGFKLLELVGLEMDLPVIMLSVNGETKTVLKGITHGACDYLLKPVRIEELRNIWQHVIRRKFSTRDRANLDFYEECNKPPNADSDHVHGHVTCGSPDQSGRPSKKRKEYCSEEEDEGEVNTQDIDDPSAPKKPRVVWSVELHRKFVAAVNQLGIDKAVPKRILELMNVEKLTRENKYRLYLKRLSAVASQQVSIVAALGGRDPFLHMGGFEGLQGYQAFNSSAALSSFTPHGLLNSPRNNPAALGTQGVPASKSIQTMSGSHTLSHPINDANKYHLSLPGNQKGNLGQGLATSLGHTQMQQKWIHEETDDLSTILSGNGLSNGMSGTLQSVSSSPLLPQELAECTQAKIVSQPSIRTSSVSSEHIEGAVRVSSGLLESRVSQQSTIPLSGFSANELLIHGSFNNTCANKLGGTSSSCAPARSSNDLMVARDTKGGASSFGGAMLLPPDTEQKYLNFGGGNGLKQKFDDRTADSLFDPKFVWSSVPSSQLASNIGAHHAMSQRWNNSSSNSSNIGARMIGQATSSGSTVIPQMKTDFLVSSGDMLMPKNTSDLSIPKLQSELSSSSCSFDGLLNSIVKVILSWMDSHNDFRLSPSDHMVRLELIAKVHGTSQAEEYYRKLSTAASKKAASFPLLHCYVTERNVQKAETFMAELQRYGLPVDPHSFNEIMKLYVATCQYEKVLSVIYLMKRNNIPRNVLSYNIWMNACAEVSGLASVQSAFKEMLNDDMVEVGWSTYCTLANIFKKYGQSSKALACLRTAETKLSSTGRLGYSFIMTCYAALNDRDGVIRLWEASKSVPGRIPAANYMTAMVCLIKVGDIGRAEWTFGSWEAESKKHDVRVSNVLLGAYVRNGWIEKAERLHLHMLEKGAHPNYKTWEILMEGFVQSKQMDKAVNAMKKGLSLLKTCHWRPPLELLEAIAKYFEEQGSVEDADRFIKVLQKFNLTSLPLYKSLLGAYINADIVPQNIPQMIAGDQIDMDEEMDQLIIRASKIDIT</sequence>
<dbReference type="InterPro" id="IPR001789">
    <property type="entry name" value="Sig_transdc_resp-reg_receiver"/>
</dbReference>
<evidence type="ECO:0000256" key="13">
    <source>
        <dbReference type="ARBA" id="ARBA00023242"/>
    </source>
</evidence>
<dbReference type="AlphaFoldDB" id="A0A0E0CSK1"/>
<evidence type="ECO:0000256" key="14">
    <source>
        <dbReference type="PROSITE-ProRule" id="PRU00169"/>
    </source>
</evidence>
<feature type="modified residue" description="4-aspartylphosphate" evidence="14">
    <location>
        <position position="76"/>
    </location>
</feature>
<evidence type="ECO:0000256" key="16">
    <source>
        <dbReference type="SAM" id="MobiDB-lite"/>
    </source>
</evidence>
<dbReference type="FunFam" id="3.40.50.2300:FF:000132">
    <property type="entry name" value="Two-component response regulator"/>
    <property type="match status" value="1"/>
</dbReference>
<evidence type="ECO:0000256" key="8">
    <source>
        <dbReference type="ARBA" id="ARBA00023012"/>
    </source>
</evidence>
<dbReference type="GO" id="GO:0009736">
    <property type="term" value="P:cytokinin-activated signaling pathway"/>
    <property type="evidence" value="ECO:0007669"/>
    <property type="project" value="UniProtKB-KW"/>
</dbReference>
<keyword evidence="4 14" id="KW-0597">Phosphoprotein</keyword>
<dbReference type="Proteomes" id="UP000008021">
    <property type="component" value="Chromosome 2"/>
</dbReference>
<feature type="repeat" description="PPR" evidence="15">
    <location>
        <begin position="918"/>
        <end position="952"/>
    </location>
</feature>
<dbReference type="Gramene" id="OMERI02G33840.1">
    <property type="protein sequence ID" value="OMERI02G33840.1"/>
    <property type="gene ID" value="OMERI02G33840"/>
</dbReference>
<feature type="domain" description="Response regulatory" evidence="17">
    <location>
        <begin position="25"/>
        <end position="140"/>
    </location>
</feature>
<dbReference type="PROSITE" id="PS51375">
    <property type="entry name" value="PPR"/>
    <property type="match status" value="1"/>
</dbReference>
<dbReference type="Pfam" id="PF13812">
    <property type="entry name" value="PPR_3"/>
    <property type="match status" value="1"/>
</dbReference>
<keyword evidence="8" id="KW-0902">Two-component regulatory system</keyword>
<feature type="region of interest" description="Disordered" evidence="16">
    <location>
        <begin position="161"/>
        <end position="212"/>
    </location>
</feature>
<dbReference type="PANTHER" id="PTHR45717:SF13">
    <property type="entry name" value="OS02G0796400 PROTEIN"/>
    <property type="match status" value="1"/>
</dbReference>
<evidence type="ECO:0000256" key="5">
    <source>
        <dbReference type="ARBA" id="ARBA00022737"/>
    </source>
</evidence>
<dbReference type="Gene3D" id="3.40.50.2300">
    <property type="match status" value="1"/>
</dbReference>
<reference evidence="18" key="1">
    <citation type="submission" date="2015-04" db="UniProtKB">
        <authorList>
            <consortium name="EnsemblPlants"/>
        </authorList>
    </citation>
    <scope>IDENTIFICATION</scope>
</reference>
<dbReference type="NCBIfam" id="TIGR01557">
    <property type="entry name" value="myb_SHAQKYF"/>
    <property type="match status" value="1"/>
</dbReference>
<comment type="similarity">
    <text evidence="3">Belongs to the PPR family. P subfamily.</text>
</comment>
<dbReference type="InterPro" id="IPR011990">
    <property type="entry name" value="TPR-like_helical_dom_sf"/>
</dbReference>
<dbReference type="PROSITE" id="PS50110">
    <property type="entry name" value="RESPONSE_REGULATORY"/>
    <property type="match status" value="1"/>
</dbReference>
<dbReference type="Gene3D" id="1.10.10.60">
    <property type="entry name" value="Homeodomain-like"/>
    <property type="match status" value="1"/>
</dbReference>
<keyword evidence="10" id="KW-0238">DNA-binding</keyword>
<keyword evidence="13" id="KW-0539">Nucleus</keyword>
<keyword evidence="9" id="KW-0805">Transcription regulation</keyword>
<dbReference type="FunFam" id="1.10.10.60:FF:000007">
    <property type="entry name" value="Two-component response regulator"/>
    <property type="match status" value="1"/>
</dbReference>
<dbReference type="STRING" id="40149.A0A0E0CSK1"/>